<accession>A0A3A5MA42</accession>
<proteinExistence type="predicted"/>
<dbReference type="AlphaFoldDB" id="A0A3A5MA42"/>
<dbReference type="EMBL" id="QZVS01000092">
    <property type="protein sequence ID" value="RJT86997.1"/>
    <property type="molecule type" value="Genomic_DNA"/>
</dbReference>
<keyword evidence="2" id="KW-1185">Reference proteome</keyword>
<reference evidence="1 2" key="1">
    <citation type="submission" date="2018-09" db="EMBL/GenBank/DDBJ databases">
        <title>Novel species of Cryobacterium.</title>
        <authorList>
            <person name="Liu Q."/>
            <person name="Xin Y.-H."/>
        </authorList>
    </citation>
    <scope>NUCLEOTIDE SEQUENCE [LARGE SCALE GENOMIC DNA]</scope>
    <source>
        <strain evidence="1 2">Hh39</strain>
    </source>
</reference>
<dbReference type="InterPro" id="IPR029068">
    <property type="entry name" value="Glyas_Bleomycin-R_OHBP_Dase"/>
</dbReference>
<dbReference type="Proteomes" id="UP000272015">
    <property type="component" value="Unassembled WGS sequence"/>
</dbReference>
<evidence type="ECO:0000313" key="2">
    <source>
        <dbReference type="Proteomes" id="UP000272015"/>
    </source>
</evidence>
<dbReference type="SUPFAM" id="SSF54593">
    <property type="entry name" value="Glyoxalase/Bleomycin resistance protein/Dihydroxybiphenyl dioxygenase"/>
    <property type="match status" value="1"/>
</dbReference>
<gene>
    <name evidence="1" type="ORF">D6T64_16255</name>
</gene>
<organism evidence="1 2">
    <name type="scientific">Cryobacterium melibiosiphilum</name>
    <dbReference type="NCBI Taxonomy" id="995039"/>
    <lineage>
        <taxon>Bacteria</taxon>
        <taxon>Bacillati</taxon>
        <taxon>Actinomycetota</taxon>
        <taxon>Actinomycetes</taxon>
        <taxon>Micrococcales</taxon>
        <taxon>Microbacteriaceae</taxon>
        <taxon>Cryobacterium</taxon>
    </lineage>
</organism>
<evidence type="ECO:0000313" key="1">
    <source>
        <dbReference type="EMBL" id="RJT86997.1"/>
    </source>
</evidence>
<name>A0A3A5MA42_9MICO</name>
<protein>
    <submittedName>
        <fullName evidence="1">VOC family protein</fullName>
    </submittedName>
</protein>
<sequence length="209" mass="22350">MIPLLPCASIDDMQSFFELFGFETTHRQTKPNPYICFRREGIDLHYFGLPQFRAADSYGSCVILVDDTEPLFEVFAAGLRSRFGKLPQTGFPRITRPRRRANAGNLSGFSLVDPSGNWIRVMAAPASGDVTAAADAAASAAALSPLARALANAIVLADSKGDVPQATKILRGALARAAADTPEADRAAAAEFLTELDERAEPEAPVAEL</sequence>
<dbReference type="Gene3D" id="3.10.180.10">
    <property type="entry name" value="2,3-Dihydroxybiphenyl 1,2-Dioxygenase, domain 1"/>
    <property type="match status" value="1"/>
</dbReference>
<comment type="caution">
    <text evidence="1">The sequence shown here is derived from an EMBL/GenBank/DDBJ whole genome shotgun (WGS) entry which is preliminary data.</text>
</comment>